<keyword evidence="1 3" id="KW-0238">DNA-binding</keyword>
<evidence type="ECO:0000256" key="3">
    <source>
        <dbReference type="PROSITE-ProRule" id="PRU00267"/>
    </source>
</evidence>
<dbReference type="EMBL" id="GEMB01001750">
    <property type="protein sequence ID" value="JAS01418.1"/>
    <property type="molecule type" value="Transcribed_RNA"/>
</dbReference>
<accession>A0A161MMI6</accession>
<dbReference type="PANTHER" id="PTHR46040:SF3">
    <property type="entry name" value="HIGH MOBILITY GROUP PROTEIN 2"/>
    <property type="match status" value="1"/>
</dbReference>
<dbReference type="InterPro" id="IPR051965">
    <property type="entry name" value="ChromReg_NeuronalGeneExpr"/>
</dbReference>
<dbReference type="PROSITE" id="PS50118">
    <property type="entry name" value="HMG_BOX_2"/>
    <property type="match status" value="1"/>
</dbReference>
<keyword evidence="2 3" id="KW-0539">Nucleus</keyword>
<dbReference type="Pfam" id="PF09011">
    <property type="entry name" value="HMG_box_2"/>
    <property type="match status" value="1"/>
</dbReference>
<dbReference type="GO" id="GO:0003677">
    <property type="term" value="F:DNA binding"/>
    <property type="evidence" value="ECO:0007669"/>
    <property type="project" value="UniProtKB-UniRule"/>
</dbReference>
<dbReference type="AlphaFoldDB" id="A0A161MMI6"/>
<dbReference type="SUPFAM" id="SSF47095">
    <property type="entry name" value="HMG-box"/>
    <property type="match status" value="1"/>
</dbReference>
<evidence type="ECO:0000256" key="2">
    <source>
        <dbReference type="ARBA" id="ARBA00023242"/>
    </source>
</evidence>
<evidence type="ECO:0000313" key="5">
    <source>
        <dbReference type="EMBL" id="JAS01418.1"/>
    </source>
</evidence>
<dbReference type="GO" id="GO:0010468">
    <property type="term" value="P:regulation of gene expression"/>
    <property type="evidence" value="ECO:0007669"/>
    <property type="project" value="TreeGrafter"/>
</dbReference>
<reference evidence="5" key="1">
    <citation type="submission" date="2016-04" db="EMBL/GenBank/DDBJ databases">
        <authorList>
            <person name="Calderon-Fernandez G.M.Sr."/>
        </authorList>
    </citation>
    <scope>NUCLEOTIDE SEQUENCE</scope>
    <source>
        <strain evidence="5">Int1</strain>
        <tissue evidence="5">Integument</tissue>
    </source>
</reference>
<dbReference type="InterPro" id="IPR009071">
    <property type="entry name" value="HMG_box_dom"/>
</dbReference>
<proteinExistence type="predicted"/>
<protein>
    <submittedName>
        <fullName evidence="5">High mobility group protein dsp1</fullName>
    </submittedName>
</protein>
<dbReference type="GO" id="GO:0005634">
    <property type="term" value="C:nucleus"/>
    <property type="evidence" value="ECO:0007669"/>
    <property type="project" value="UniProtKB-UniRule"/>
</dbReference>
<feature type="DNA-binding region" description="HMG box" evidence="3">
    <location>
        <begin position="17"/>
        <end position="83"/>
    </location>
</feature>
<reference evidence="5" key="2">
    <citation type="journal article" date="2017" name="J. Med. Entomol.">
        <title>Transcriptome Analysis of the Triatoma infestans (Hemiptera: Reduviidae) Integument.</title>
        <authorList>
            <person name="Calderon-Fernandez G.M."/>
            <person name="Moriconi D.E."/>
            <person name="Dulbecco A.B."/>
            <person name="Juarez M.P."/>
        </authorList>
    </citation>
    <scope>NUCLEOTIDE SEQUENCE</scope>
    <source>
        <strain evidence="5">Int1</strain>
        <tissue evidence="5">Integument</tissue>
    </source>
</reference>
<organism evidence="5">
    <name type="scientific">Triatoma infestans</name>
    <name type="common">Assassin bug</name>
    <dbReference type="NCBI Taxonomy" id="30076"/>
    <lineage>
        <taxon>Eukaryota</taxon>
        <taxon>Metazoa</taxon>
        <taxon>Ecdysozoa</taxon>
        <taxon>Arthropoda</taxon>
        <taxon>Hexapoda</taxon>
        <taxon>Insecta</taxon>
        <taxon>Pterygota</taxon>
        <taxon>Neoptera</taxon>
        <taxon>Paraneoptera</taxon>
        <taxon>Hemiptera</taxon>
        <taxon>Heteroptera</taxon>
        <taxon>Panheteroptera</taxon>
        <taxon>Cimicomorpha</taxon>
        <taxon>Reduviidae</taxon>
        <taxon>Triatominae</taxon>
        <taxon>Triatoma</taxon>
    </lineage>
</organism>
<dbReference type="SMART" id="SM00398">
    <property type="entry name" value="HMG"/>
    <property type="match status" value="1"/>
</dbReference>
<dbReference type="CDD" id="cd00084">
    <property type="entry name" value="HMG-box_SF"/>
    <property type="match status" value="1"/>
</dbReference>
<dbReference type="InterPro" id="IPR036910">
    <property type="entry name" value="HMG_box_dom_sf"/>
</dbReference>
<evidence type="ECO:0000259" key="4">
    <source>
        <dbReference type="PROSITE" id="PS50118"/>
    </source>
</evidence>
<feature type="domain" description="HMG box" evidence="4">
    <location>
        <begin position="17"/>
        <end position="83"/>
    </location>
</feature>
<evidence type="ECO:0000256" key="1">
    <source>
        <dbReference type="ARBA" id="ARBA00023125"/>
    </source>
</evidence>
<dbReference type="PANTHER" id="PTHR46040">
    <property type="entry name" value="HIGH MOBILITY GROUP PROTEIN 2"/>
    <property type="match status" value="1"/>
</dbReference>
<dbReference type="Gene3D" id="1.10.30.10">
    <property type="entry name" value="High mobility group box domain"/>
    <property type="match status" value="1"/>
</dbReference>
<sequence length="107" mass="12526">MPEIKDHTKMAKSQSRPKRALNPYCIFVKEMRKTKEGRDLSFSEYAKLCAAKWKNMSKSQKDKYKMKAAIDNQRYQNEKKKFVSKSMTSSKKPMSAFFTIVIMKDLG</sequence>
<name>A0A161MMI6_TRIIF</name>